<evidence type="ECO:0000313" key="5">
    <source>
        <dbReference type="Proteomes" id="UP000317982"/>
    </source>
</evidence>
<feature type="transmembrane region" description="Helical" evidence="2">
    <location>
        <begin position="151"/>
        <end position="173"/>
    </location>
</feature>
<feature type="transmembrane region" description="Helical" evidence="2">
    <location>
        <begin position="185"/>
        <end position="210"/>
    </location>
</feature>
<dbReference type="RefSeq" id="WP_142703166.1">
    <property type="nucleotide sequence ID" value="NZ_VIRS01000002.1"/>
</dbReference>
<protein>
    <submittedName>
        <fullName evidence="4">DMT family transporter</fullName>
    </submittedName>
</protein>
<accession>A0A545AZC4</accession>
<dbReference type="PANTHER" id="PTHR22911:SF76">
    <property type="entry name" value="EAMA DOMAIN-CONTAINING PROTEIN"/>
    <property type="match status" value="1"/>
</dbReference>
<feature type="transmembrane region" description="Helical" evidence="2">
    <location>
        <begin position="41"/>
        <end position="61"/>
    </location>
</feature>
<reference evidence="4 5" key="1">
    <citation type="submission" date="2019-07" db="EMBL/GenBank/DDBJ databases">
        <title>Cryptosporangium phraense sp. nov., isolated from plant litter.</title>
        <authorList>
            <person name="Suriyachadkun C."/>
        </authorList>
    </citation>
    <scope>NUCLEOTIDE SEQUENCE [LARGE SCALE GENOMIC DNA]</scope>
    <source>
        <strain evidence="4 5">A-T 5661</strain>
    </source>
</reference>
<feature type="transmembrane region" description="Helical" evidence="2">
    <location>
        <begin position="128"/>
        <end position="145"/>
    </location>
</feature>
<dbReference type="SUPFAM" id="SSF103481">
    <property type="entry name" value="Multidrug resistance efflux transporter EmrE"/>
    <property type="match status" value="2"/>
</dbReference>
<name>A0A545AZC4_9ACTN</name>
<evidence type="ECO:0000313" key="4">
    <source>
        <dbReference type="EMBL" id="TQS46648.1"/>
    </source>
</evidence>
<feature type="transmembrane region" description="Helical" evidence="2">
    <location>
        <begin position="272"/>
        <end position="291"/>
    </location>
</feature>
<dbReference type="GO" id="GO:0016020">
    <property type="term" value="C:membrane"/>
    <property type="evidence" value="ECO:0007669"/>
    <property type="project" value="InterPro"/>
</dbReference>
<feature type="transmembrane region" description="Helical" evidence="2">
    <location>
        <begin position="247"/>
        <end position="266"/>
    </location>
</feature>
<dbReference type="PANTHER" id="PTHR22911">
    <property type="entry name" value="ACYL-MALONYL CONDENSING ENZYME-RELATED"/>
    <property type="match status" value="1"/>
</dbReference>
<evidence type="ECO:0000256" key="2">
    <source>
        <dbReference type="SAM" id="Phobius"/>
    </source>
</evidence>
<keyword evidence="2" id="KW-0812">Transmembrane</keyword>
<evidence type="ECO:0000256" key="1">
    <source>
        <dbReference type="ARBA" id="ARBA00007362"/>
    </source>
</evidence>
<proteinExistence type="inferred from homology"/>
<evidence type="ECO:0000259" key="3">
    <source>
        <dbReference type="Pfam" id="PF00892"/>
    </source>
</evidence>
<keyword evidence="2" id="KW-1133">Transmembrane helix</keyword>
<comment type="caution">
    <text evidence="4">The sequence shown here is derived from an EMBL/GenBank/DDBJ whole genome shotgun (WGS) entry which is preliminary data.</text>
</comment>
<dbReference type="EMBL" id="VIRS01000002">
    <property type="protein sequence ID" value="TQS46648.1"/>
    <property type="molecule type" value="Genomic_DNA"/>
</dbReference>
<sequence length="314" mass="31988">MNESLTAVSRATWVMLGVAVAAVATSGPLIAAIAAPALAIAFWRLGLAALVLAPITTVRLLRVPAERPGRRTLGACLAAGALLAGHFGTWIPSVTMTSVATSTALVCTQPIWAAIIAAIGGQRFTRRFWFGVLLAVVGATAMTGADVTVSARALAGDALALVGAVLMAAYVTVGSKVRATTSTTTYTTFCYGVCAVLLLAVCLVAGVRLTGYPAEAWLQLAALTGGAQFLGHSLINRVLASLSATTVSVAILFEVPGAALLAWIFLGQTPPGLAWPGLALLLTGLVLVTVASRRSHSEPVPEPLTGDGPSVSYS</sequence>
<organism evidence="4 5">
    <name type="scientific">Cryptosporangium phraense</name>
    <dbReference type="NCBI Taxonomy" id="2593070"/>
    <lineage>
        <taxon>Bacteria</taxon>
        <taxon>Bacillati</taxon>
        <taxon>Actinomycetota</taxon>
        <taxon>Actinomycetes</taxon>
        <taxon>Cryptosporangiales</taxon>
        <taxon>Cryptosporangiaceae</taxon>
        <taxon>Cryptosporangium</taxon>
    </lineage>
</organism>
<feature type="transmembrane region" description="Helical" evidence="2">
    <location>
        <begin position="73"/>
        <end position="93"/>
    </location>
</feature>
<keyword evidence="5" id="KW-1185">Reference proteome</keyword>
<feature type="transmembrane region" description="Helical" evidence="2">
    <location>
        <begin position="12"/>
        <end position="35"/>
    </location>
</feature>
<dbReference type="InterPro" id="IPR000620">
    <property type="entry name" value="EamA_dom"/>
</dbReference>
<comment type="similarity">
    <text evidence="1">Belongs to the EamA transporter family.</text>
</comment>
<dbReference type="InterPro" id="IPR037185">
    <property type="entry name" value="EmrE-like"/>
</dbReference>
<dbReference type="AlphaFoldDB" id="A0A545AZC4"/>
<feature type="domain" description="EamA" evidence="3">
    <location>
        <begin position="155"/>
        <end position="289"/>
    </location>
</feature>
<gene>
    <name evidence="4" type="ORF">FL583_04520</name>
</gene>
<dbReference type="InParanoid" id="A0A545AZC4"/>
<dbReference type="OrthoDB" id="5242788at2"/>
<keyword evidence="2" id="KW-0472">Membrane</keyword>
<feature type="domain" description="EamA" evidence="3">
    <location>
        <begin position="13"/>
        <end position="142"/>
    </location>
</feature>
<feature type="transmembrane region" description="Helical" evidence="2">
    <location>
        <begin position="99"/>
        <end position="121"/>
    </location>
</feature>
<feature type="transmembrane region" description="Helical" evidence="2">
    <location>
        <begin position="216"/>
        <end position="235"/>
    </location>
</feature>
<dbReference type="Proteomes" id="UP000317982">
    <property type="component" value="Unassembled WGS sequence"/>
</dbReference>
<dbReference type="Pfam" id="PF00892">
    <property type="entry name" value="EamA"/>
    <property type="match status" value="2"/>
</dbReference>